<sequence>MSADKILKSMKDAPKLDCSSYKRWSTHFRDVLSLFDIESFIDEEKDELLSRKLSKVPENDVAVQKQDTNIRVALSQLVPDTVFHLVGRNYTARECWKNLQDFYCPDPIGDLDDLIQKFWSFTVEDDIDVDEFVQQLSSIRGEIDAIDSSAKPTDTNMKKRLLAHFIECCDGFYMSISIPLRDSSVTFQTAVTTLRSSQMVYRNLRPASYAALAKNNSGSSPIVSSPPKKPGGKTCAYCQKLGHLREGCFLWLDTPDGSSWAAKHPEKAAKTRKLQQRFRRWKGKGRESNSGKKNPDQQKGDNQNGSAWIIQDYALASGHVKNDDDVVLDTGATNHIFHDESLFTTLSPSNNSVQTASGVCIPVTGIGSVNFRIFNYNNEFESKVIQVDNVWLVPSCSKNLVSGTQLLSKGFKIISTNSGLGVYSTAGELIATAKPKGGLLCFNTTPSLRAVEIPSTLISKGVQQKSTKLLHNRFAHIGSHFLKNIPVKNLGLPLEKSKNGSGPHINESLLKSCHICNSCKQEDTFWDWKSSNTEIFENLDAEENEDKHQTNSDDSSSSDSDVEQALSPTIEGPISQSDLPSDLDQINVSNETSRQVSDTVTSMTPDTPLLRRSNRERRPAIPRSAWQPTPRALYANNEVPIPQTECWKNLQDFYCPDPIGDLDDLIQKFWSFTVEDDIDVDEFVQQLSSIRGEIDAIDSSAKPTDTNMKKRLLAHFIECCDGFYMSISIPLRDSSVTFQTAVTTLRSSQMVYRNLRPASYAALAKNNSGSSPIVSSPPKKPGGKTCAYCQKLGHLREGCFLWLDTPDGSSWAAKHPEKAAKTRKLQQRFRRWKGKGRESNSGKKNPDQQKGDNQNGSAWIIQDYALASGHVKNDDDVVLDTGATNHIFHDESLFTTLSPSNNSVQTASGVCIPVTGIGSVNFRIFNYNNEFESKVIQVDNVWLVPSCSKNLVSGTQLLSKGFKIISTNSGLGVYSTAGELIATAKPKGGLLCFNTTPSLRAVEIPSTLISKGVQQKSTKLLHNRFAHIGSHFLKNIPVKNLGLPLEKSKNGSGPHINESLLKSCHICNSCKQEDTFWDWKSSNTEIFENLDAEENEDKHQTNSDDSSSSDSDVEQALSPTIEGPISQSDLPSDLDQINVSNETSRQVSDTVTSMTPDTPLLRRSNRERRPAIPRSAWQPTPRALYANNEVPIPQTYKEAINGPNEKDWKSAIQEELNSLKEKNVFTQITHVPHGRKPVGSR</sequence>
<feature type="region of interest" description="Disordered" evidence="1">
    <location>
        <begin position="1092"/>
        <end position="1179"/>
    </location>
</feature>
<feature type="non-terminal residue" evidence="3">
    <location>
        <position position="1"/>
    </location>
</feature>
<dbReference type="AlphaFoldDB" id="A0A7J6W953"/>
<evidence type="ECO:0000313" key="3">
    <source>
        <dbReference type="EMBL" id="KAF5192915.1"/>
    </source>
</evidence>
<comment type="caution">
    <text evidence="3">The sequence shown here is derived from an EMBL/GenBank/DDBJ whole genome shotgun (WGS) entry which is preliminary data.</text>
</comment>
<dbReference type="PANTHER" id="PTHR47592:SF27">
    <property type="entry name" value="OS08G0421700 PROTEIN"/>
    <property type="match status" value="1"/>
</dbReference>
<feature type="region of interest" description="Disordered" evidence="1">
    <location>
        <begin position="811"/>
        <end position="854"/>
    </location>
</feature>
<keyword evidence="4" id="KW-1185">Reference proteome</keyword>
<dbReference type="Proteomes" id="UP000554482">
    <property type="component" value="Unassembled WGS sequence"/>
</dbReference>
<feature type="region of interest" description="Disordered" evidence="1">
    <location>
        <begin position="260"/>
        <end position="303"/>
    </location>
</feature>
<feature type="region of interest" description="Disordered" evidence="1">
    <location>
        <begin position="541"/>
        <end position="627"/>
    </location>
</feature>
<dbReference type="Pfam" id="PF22936">
    <property type="entry name" value="Pol_BBD"/>
    <property type="match status" value="2"/>
</dbReference>
<feature type="domain" description="Retrovirus-related Pol polyprotein from transposon TNT 1-94-like beta-barrel" evidence="2">
    <location>
        <begin position="327"/>
        <end position="411"/>
    </location>
</feature>
<proteinExistence type="predicted"/>
<name>A0A7J6W953_THATH</name>
<organism evidence="3 4">
    <name type="scientific">Thalictrum thalictroides</name>
    <name type="common">Rue-anemone</name>
    <name type="synonym">Anemone thalictroides</name>
    <dbReference type="NCBI Taxonomy" id="46969"/>
    <lineage>
        <taxon>Eukaryota</taxon>
        <taxon>Viridiplantae</taxon>
        <taxon>Streptophyta</taxon>
        <taxon>Embryophyta</taxon>
        <taxon>Tracheophyta</taxon>
        <taxon>Spermatophyta</taxon>
        <taxon>Magnoliopsida</taxon>
        <taxon>Ranunculales</taxon>
        <taxon>Ranunculaceae</taxon>
        <taxon>Thalictroideae</taxon>
        <taxon>Thalictrum</taxon>
    </lineage>
</organism>
<feature type="compositionally biased region" description="Basic residues" evidence="1">
    <location>
        <begin position="821"/>
        <end position="834"/>
    </location>
</feature>
<reference evidence="3 4" key="1">
    <citation type="submission" date="2020-06" db="EMBL/GenBank/DDBJ databases">
        <title>Transcriptomic and genomic resources for Thalictrum thalictroides and T. hernandezii: Facilitating candidate gene discovery in an emerging model plant lineage.</title>
        <authorList>
            <person name="Arias T."/>
            <person name="Riano-Pachon D.M."/>
            <person name="Di Stilio V.S."/>
        </authorList>
    </citation>
    <scope>NUCLEOTIDE SEQUENCE [LARGE SCALE GENOMIC DNA]</scope>
    <source>
        <strain evidence="4">cv. WT478/WT964</strain>
        <tissue evidence="3">Leaves</tissue>
    </source>
</reference>
<accession>A0A7J6W953</accession>
<dbReference type="EMBL" id="JABWDY010020756">
    <property type="protein sequence ID" value="KAF5192915.1"/>
    <property type="molecule type" value="Genomic_DNA"/>
</dbReference>
<evidence type="ECO:0000256" key="1">
    <source>
        <dbReference type="SAM" id="MobiDB-lite"/>
    </source>
</evidence>
<dbReference type="OrthoDB" id="2596766at2759"/>
<feature type="compositionally biased region" description="Polar residues" evidence="1">
    <location>
        <begin position="574"/>
        <end position="605"/>
    </location>
</feature>
<evidence type="ECO:0000313" key="4">
    <source>
        <dbReference type="Proteomes" id="UP000554482"/>
    </source>
</evidence>
<dbReference type="InterPro" id="IPR054722">
    <property type="entry name" value="PolX-like_BBD"/>
</dbReference>
<feature type="domain" description="Retrovirus-related Pol polyprotein from transposon TNT 1-94-like beta-barrel" evidence="2">
    <location>
        <begin position="878"/>
        <end position="962"/>
    </location>
</feature>
<evidence type="ECO:0000259" key="2">
    <source>
        <dbReference type="Pfam" id="PF22936"/>
    </source>
</evidence>
<feature type="compositionally biased region" description="Polar residues" evidence="1">
    <location>
        <begin position="1125"/>
        <end position="1156"/>
    </location>
</feature>
<protein>
    <recommendedName>
        <fullName evidence="2">Retrovirus-related Pol polyprotein from transposon TNT 1-94-like beta-barrel domain-containing protein</fullName>
    </recommendedName>
</protein>
<dbReference type="PANTHER" id="PTHR47592">
    <property type="entry name" value="PBF68 PROTEIN"/>
    <property type="match status" value="1"/>
</dbReference>
<feature type="compositionally biased region" description="Basic and acidic residues" evidence="1">
    <location>
        <begin position="835"/>
        <end position="850"/>
    </location>
</feature>
<gene>
    <name evidence="3" type="ORF">FRX31_017498</name>
</gene>
<feature type="compositionally biased region" description="Basic and acidic residues" evidence="1">
    <location>
        <begin position="284"/>
        <end position="299"/>
    </location>
</feature>
<feature type="compositionally biased region" description="Basic residues" evidence="1">
    <location>
        <begin position="270"/>
        <end position="283"/>
    </location>
</feature>